<evidence type="ECO:0000256" key="2">
    <source>
        <dbReference type="SAM" id="Phobius"/>
    </source>
</evidence>
<feature type="domain" description="YncI copper-binding" evidence="3">
    <location>
        <begin position="81"/>
        <end position="255"/>
    </location>
</feature>
<keyword evidence="2" id="KW-1133">Transmembrane helix</keyword>
<evidence type="ECO:0000259" key="3">
    <source>
        <dbReference type="Pfam" id="PF07987"/>
    </source>
</evidence>
<feature type="compositionally biased region" description="Low complexity" evidence="1">
    <location>
        <begin position="13"/>
        <end position="42"/>
    </location>
</feature>
<dbReference type="Pfam" id="PF07987">
    <property type="entry name" value="DUF1775"/>
    <property type="match status" value="1"/>
</dbReference>
<proteinExistence type="predicted"/>
<keyword evidence="5" id="KW-1185">Reference proteome</keyword>
<feature type="region of interest" description="Disordered" evidence="1">
    <location>
        <begin position="213"/>
        <end position="253"/>
    </location>
</feature>
<feature type="region of interest" description="Disordered" evidence="1">
    <location>
        <begin position="13"/>
        <end position="47"/>
    </location>
</feature>
<name>A0A1N6VE52_9ACTN</name>
<dbReference type="EMBL" id="FTNI01000003">
    <property type="protein sequence ID" value="SIQ76008.1"/>
    <property type="molecule type" value="Genomic_DNA"/>
</dbReference>
<dbReference type="InterPro" id="IPR012533">
    <property type="entry name" value="YcnI-copper_dom"/>
</dbReference>
<keyword evidence="2" id="KW-0812">Transmembrane</keyword>
<dbReference type="CDD" id="cd08545">
    <property type="entry name" value="YcnI_like"/>
    <property type="match status" value="1"/>
</dbReference>
<dbReference type="InterPro" id="IPR038507">
    <property type="entry name" value="YcnI-like_sf"/>
</dbReference>
<feature type="transmembrane region" description="Helical" evidence="2">
    <location>
        <begin position="60"/>
        <end position="82"/>
    </location>
</feature>
<dbReference type="AlphaFoldDB" id="A0A1N6VE52"/>
<evidence type="ECO:0000256" key="1">
    <source>
        <dbReference type="SAM" id="MobiDB-lite"/>
    </source>
</evidence>
<feature type="compositionally biased region" description="Gly residues" evidence="1">
    <location>
        <begin position="215"/>
        <end position="239"/>
    </location>
</feature>
<evidence type="ECO:0000313" key="4">
    <source>
        <dbReference type="EMBL" id="SIQ76008.1"/>
    </source>
</evidence>
<dbReference type="Gene3D" id="2.60.40.2230">
    <property type="entry name" value="Uncharacterised protein YcnI-like PF07987, DUF1775"/>
    <property type="match status" value="1"/>
</dbReference>
<dbReference type="STRING" id="58117.SAMN05421833_103369"/>
<evidence type="ECO:0000313" key="5">
    <source>
        <dbReference type="Proteomes" id="UP000186096"/>
    </source>
</evidence>
<organism evidence="4 5">
    <name type="scientific">Microbispora rosea</name>
    <dbReference type="NCBI Taxonomy" id="58117"/>
    <lineage>
        <taxon>Bacteria</taxon>
        <taxon>Bacillati</taxon>
        <taxon>Actinomycetota</taxon>
        <taxon>Actinomycetes</taxon>
        <taxon>Streptosporangiales</taxon>
        <taxon>Streptosporangiaceae</taxon>
        <taxon>Microbispora</taxon>
    </lineage>
</organism>
<reference evidence="5" key="1">
    <citation type="submission" date="2017-01" db="EMBL/GenBank/DDBJ databases">
        <authorList>
            <person name="Varghese N."/>
            <person name="Submissions S."/>
        </authorList>
    </citation>
    <scope>NUCLEOTIDE SEQUENCE [LARGE SCALE GENOMIC DNA]</scope>
    <source>
        <strain evidence="5">ATCC 12950</strain>
    </source>
</reference>
<keyword evidence="2" id="KW-0472">Membrane</keyword>
<dbReference type="Proteomes" id="UP000186096">
    <property type="component" value="Unassembled WGS sequence"/>
</dbReference>
<sequence>MSGRALRAGAALAPTGAGPAHPFTRGEAAVPARPGPAGAAHGRASRTPRMVRALRRAARGLVVAAVAACLVAVLPATAFAHVKVTADTAVQGGYAALTFRVPNERDDASTTKIEVQLPVDFPLASVSVKPHPGWSYAIEKTTLATPIESHGAKIGEVASKITWTASGEDSGIKPGEYDEFSVSAGPLPETDRLTFKTLQHYSDGEVVRWIQEQSGGDGEQSGGDGEQSGGDGEQSGGDGEQSDGDEEPERPAPVLGLTAKGAAVSGPAPAAGSAAVVSAVGSAAVVSESGMDTGVAWAIGLSAASLVICLGCAAALALRWRRTG</sequence>
<accession>A0A1N6VE52</accession>
<feature type="transmembrane region" description="Helical" evidence="2">
    <location>
        <begin position="295"/>
        <end position="318"/>
    </location>
</feature>
<gene>
    <name evidence="4" type="ORF">SAMN05421833_103369</name>
</gene>
<feature type="region of interest" description="Disordered" evidence="1">
    <location>
        <begin position="167"/>
        <end position="186"/>
    </location>
</feature>
<protein>
    <submittedName>
        <fullName evidence="4">Uncharacterized protein YcnI</fullName>
    </submittedName>
</protein>